<reference evidence="1 2" key="1">
    <citation type="submission" date="2018-06" db="EMBL/GenBank/DDBJ databases">
        <authorList>
            <consortium name="Pathogen Informatics"/>
            <person name="Doyle S."/>
        </authorList>
    </citation>
    <scope>NUCLEOTIDE SEQUENCE [LARGE SCALE GENOMIC DNA]</scope>
    <source>
        <strain evidence="1 2">NCTC11679</strain>
    </source>
</reference>
<protein>
    <submittedName>
        <fullName evidence="1">Oxidoreductase, zinc-binding dehydrogenase family</fullName>
    </submittedName>
</protein>
<evidence type="ECO:0000313" key="1">
    <source>
        <dbReference type="EMBL" id="STV10412.1"/>
    </source>
</evidence>
<evidence type="ECO:0000313" key="2">
    <source>
        <dbReference type="Proteomes" id="UP000255239"/>
    </source>
</evidence>
<accession>A0A378AIN7</accession>
<dbReference type="AlphaFoldDB" id="A0A378AIN7"/>
<dbReference type="Proteomes" id="UP000255239">
    <property type="component" value="Unassembled WGS sequence"/>
</dbReference>
<dbReference type="EMBL" id="UGMG01000001">
    <property type="protein sequence ID" value="STV10412.1"/>
    <property type="molecule type" value="Genomic_DNA"/>
</dbReference>
<proteinExistence type="predicted"/>
<gene>
    <name evidence="1" type="ORF">NCTC11679_00095</name>
</gene>
<sequence length="62" mass="6444">MLINAIGTYSASQPLESMAITRRDPGAAGCTDRHRLLRRLPLRSPPGAIGMGGNAVSLRAGA</sequence>
<name>A0A378AIN7_KLEPN</name>
<organism evidence="1 2">
    <name type="scientific">Klebsiella pneumoniae</name>
    <dbReference type="NCBI Taxonomy" id="573"/>
    <lineage>
        <taxon>Bacteria</taxon>
        <taxon>Pseudomonadati</taxon>
        <taxon>Pseudomonadota</taxon>
        <taxon>Gammaproteobacteria</taxon>
        <taxon>Enterobacterales</taxon>
        <taxon>Enterobacteriaceae</taxon>
        <taxon>Klebsiella/Raoultella group</taxon>
        <taxon>Klebsiella</taxon>
        <taxon>Klebsiella pneumoniae complex</taxon>
    </lineage>
</organism>